<evidence type="ECO:0000256" key="2">
    <source>
        <dbReference type="ARBA" id="ARBA00022448"/>
    </source>
</evidence>
<feature type="transmembrane region" description="Helical" evidence="7">
    <location>
        <begin position="66"/>
        <end position="91"/>
    </location>
</feature>
<gene>
    <name evidence="9" type="ORF">J3R75_000322</name>
</gene>
<dbReference type="PANTHER" id="PTHR30193">
    <property type="entry name" value="ABC TRANSPORTER PERMEASE PROTEIN"/>
    <property type="match status" value="1"/>
</dbReference>
<dbReference type="PROSITE" id="PS50928">
    <property type="entry name" value="ABC_TM1"/>
    <property type="match status" value="1"/>
</dbReference>
<dbReference type="Proteomes" id="UP001238163">
    <property type="component" value="Unassembled WGS sequence"/>
</dbReference>
<comment type="subcellular location">
    <subcellularLocation>
        <location evidence="1 7">Cell membrane</location>
        <topology evidence="1 7">Multi-pass membrane protein</topology>
    </subcellularLocation>
</comment>
<reference evidence="9" key="1">
    <citation type="submission" date="2023-07" db="EMBL/GenBank/DDBJ databases">
        <title>Genomic Encyclopedia of Type Strains, Phase IV (KMG-IV): sequencing the most valuable type-strain genomes for metagenomic binning, comparative biology and taxonomic classification.</title>
        <authorList>
            <person name="Goeker M."/>
        </authorList>
    </citation>
    <scope>NUCLEOTIDE SEQUENCE</scope>
    <source>
        <strain evidence="9">DSM 24202</strain>
    </source>
</reference>
<dbReference type="Pfam" id="PF00528">
    <property type="entry name" value="BPD_transp_1"/>
    <property type="match status" value="1"/>
</dbReference>
<dbReference type="RefSeq" id="WP_307259497.1">
    <property type="nucleotide sequence ID" value="NZ_JAUSVL010000001.1"/>
</dbReference>
<protein>
    <submittedName>
        <fullName evidence="9">Raffinose/stachyose/melibiose transport system permease protein</fullName>
    </submittedName>
</protein>
<dbReference type="PANTHER" id="PTHR30193:SF37">
    <property type="entry name" value="INNER MEMBRANE ABC TRANSPORTER PERMEASE PROTEIN YCJO"/>
    <property type="match status" value="1"/>
</dbReference>
<accession>A0AAE3VD07</accession>
<dbReference type="InterPro" id="IPR000515">
    <property type="entry name" value="MetI-like"/>
</dbReference>
<keyword evidence="3" id="KW-1003">Cell membrane</keyword>
<feature type="domain" description="ABC transmembrane type-1" evidence="8">
    <location>
        <begin position="66"/>
        <end position="281"/>
    </location>
</feature>
<keyword evidence="10" id="KW-1185">Reference proteome</keyword>
<proteinExistence type="inferred from homology"/>
<comment type="similarity">
    <text evidence="7">Belongs to the binding-protein-dependent transport system permease family.</text>
</comment>
<organism evidence="9 10">
    <name type="scientific">Oligosphaera ethanolica</name>
    <dbReference type="NCBI Taxonomy" id="760260"/>
    <lineage>
        <taxon>Bacteria</taxon>
        <taxon>Pseudomonadati</taxon>
        <taxon>Lentisphaerota</taxon>
        <taxon>Oligosphaeria</taxon>
        <taxon>Oligosphaerales</taxon>
        <taxon>Oligosphaeraceae</taxon>
        <taxon>Oligosphaera</taxon>
    </lineage>
</organism>
<dbReference type="InterPro" id="IPR035906">
    <property type="entry name" value="MetI-like_sf"/>
</dbReference>
<keyword evidence="5 7" id="KW-1133">Transmembrane helix</keyword>
<evidence type="ECO:0000313" key="9">
    <source>
        <dbReference type="EMBL" id="MDQ0288215.1"/>
    </source>
</evidence>
<dbReference type="AlphaFoldDB" id="A0AAE3VD07"/>
<keyword evidence="2 7" id="KW-0813">Transport</keyword>
<dbReference type="GO" id="GO:0055085">
    <property type="term" value="P:transmembrane transport"/>
    <property type="evidence" value="ECO:0007669"/>
    <property type="project" value="InterPro"/>
</dbReference>
<evidence type="ECO:0000256" key="5">
    <source>
        <dbReference type="ARBA" id="ARBA00022989"/>
    </source>
</evidence>
<evidence type="ECO:0000259" key="8">
    <source>
        <dbReference type="PROSITE" id="PS50928"/>
    </source>
</evidence>
<feature type="transmembrane region" description="Helical" evidence="7">
    <location>
        <begin position="103"/>
        <end position="123"/>
    </location>
</feature>
<dbReference type="CDD" id="cd06261">
    <property type="entry name" value="TM_PBP2"/>
    <property type="match status" value="1"/>
</dbReference>
<dbReference type="EMBL" id="JAUSVL010000001">
    <property type="protein sequence ID" value="MDQ0288215.1"/>
    <property type="molecule type" value="Genomic_DNA"/>
</dbReference>
<dbReference type="InterPro" id="IPR051393">
    <property type="entry name" value="ABC_transporter_permease"/>
</dbReference>
<evidence type="ECO:0000256" key="1">
    <source>
        <dbReference type="ARBA" id="ARBA00004651"/>
    </source>
</evidence>
<dbReference type="SUPFAM" id="SSF161098">
    <property type="entry name" value="MetI-like"/>
    <property type="match status" value="1"/>
</dbReference>
<feature type="transmembrane region" description="Helical" evidence="7">
    <location>
        <begin position="9"/>
        <end position="28"/>
    </location>
</feature>
<name>A0AAE3VD07_9BACT</name>
<dbReference type="Gene3D" id="1.10.3720.10">
    <property type="entry name" value="MetI-like"/>
    <property type="match status" value="1"/>
</dbReference>
<feature type="transmembrane region" description="Helical" evidence="7">
    <location>
        <begin position="260"/>
        <end position="281"/>
    </location>
</feature>
<comment type="caution">
    <text evidence="9">The sequence shown here is derived from an EMBL/GenBank/DDBJ whole genome shotgun (WGS) entry which is preliminary data.</text>
</comment>
<evidence type="ECO:0000256" key="4">
    <source>
        <dbReference type="ARBA" id="ARBA00022692"/>
    </source>
</evidence>
<evidence type="ECO:0000256" key="3">
    <source>
        <dbReference type="ARBA" id="ARBA00022475"/>
    </source>
</evidence>
<evidence type="ECO:0000313" key="10">
    <source>
        <dbReference type="Proteomes" id="UP001238163"/>
    </source>
</evidence>
<evidence type="ECO:0000256" key="6">
    <source>
        <dbReference type="ARBA" id="ARBA00023136"/>
    </source>
</evidence>
<keyword evidence="4 7" id="KW-0812">Transmembrane</keyword>
<sequence>MSHRRYTPYLFILPALAMYALFVVLPIADSLRMSLLHWSSPLLPPEFCGLDNFRRLMSDSVFWHAAWHNLLLLAGSLLLQLPLAMAIALLLHQRTIARGLFRTAFFAPMMMPTAAIAVLWQYLYEPESGLLSSVIRCWQSDFVFPWLSDPGSALLWIFVTICWQYTGFHMVLYLAGLSTIPNDYYEAARIDGANEWQICWHIALPAIRPTIAISATLSIIGSLKYFDLIYLMGGGLPEKSREVMATYIYRLAFEQNQGRYGYGSAAAVCLFVLALAVVIPLQARQLRTAS</sequence>
<keyword evidence="6 7" id="KW-0472">Membrane</keyword>
<feature type="transmembrane region" description="Helical" evidence="7">
    <location>
        <begin position="153"/>
        <end position="177"/>
    </location>
</feature>
<feature type="transmembrane region" description="Helical" evidence="7">
    <location>
        <begin position="198"/>
        <end position="223"/>
    </location>
</feature>
<dbReference type="GO" id="GO:0005886">
    <property type="term" value="C:plasma membrane"/>
    <property type="evidence" value="ECO:0007669"/>
    <property type="project" value="UniProtKB-SubCell"/>
</dbReference>
<evidence type="ECO:0000256" key="7">
    <source>
        <dbReference type="RuleBase" id="RU363032"/>
    </source>
</evidence>